<reference evidence="2 3" key="1">
    <citation type="submission" date="2016-03" db="EMBL/GenBank/DDBJ databases">
        <authorList>
            <person name="Ploux O."/>
        </authorList>
    </citation>
    <scope>NUCLEOTIDE SEQUENCE [LARGE SCALE GENOMIC DNA]</scope>
    <source>
        <strain evidence="2 3">UAMH 11012</strain>
    </source>
</reference>
<gene>
    <name evidence="2" type="ORF">PAC_00450</name>
</gene>
<feature type="region of interest" description="Disordered" evidence="1">
    <location>
        <begin position="398"/>
        <end position="424"/>
    </location>
</feature>
<proteinExistence type="predicted"/>
<organism evidence="2 3">
    <name type="scientific">Phialocephala subalpina</name>
    <dbReference type="NCBI Taxonomy" id="576137"/>
    <lineage>
        <taxon>Eukaryota</taxon>
        <taxon>Fungi</taxon>
        <taxon>Dikarya</taxon>
        <taxon>Ascomycota</taxon>
        <taxon>Pezizomycotina</taxon>
        <taxon>Leotiomycetes</taxon>
        <taxon>Helotiales</taxon>
        <taxon>Mollisiaceae</taxon>
        <taxon>Phialocephala</taxon>
        <taxon>Phialocephala fortinii species complex</taxon>
    </lineage>
</organism>
<evidence type="ECO:0000313" key="2">
    <source>
        <dbReference type="EMBL" id="CZR50576.1"/>
    </source>
</evidence>
<feature type="compositionally biased region" description="Polar residues" evidence="1">
    <location>
        <begin position="336"/>
        <end position="350"/>
    </location>
</feature>
<dbReference type="Proteomes" id="UP000184330">
    <property type="component" value="Unassembled WGS sequence"/>
</dbReference>
<protein>
    <submittedName>
        <fullName evidence="2">Uncharacterized protein</fullName>
    </submittedName>
</protein>
<feature type="region of interest" description="Disordered" evidence="1">
    <location>
        <begin position="336"/>
        <end position="356"/>
    </location>
</feature>
<feature type="region of interest" description="Disordered" evidence="1">
    <location>
        <begin position="572"/>
        <end position="600"/>
    </location>
</feature>
<dbReference type="EMBL" id="FJOG01000001">
    <property type="protein sequence ID" value="CZR50576.1"/>
    <property type="molecule type" value="Genomic_DNA"/>
</dbReference>
<keyword evidence="3" id="KW-1185">Reference proteome</keyword>
<feature type="compositionally biased region" description="Basic residues" evidence="1">
    <location>
        <begin position="404"/>
        <end position="416"/>
    </location>
</feature>
<feature type="region of interest" description="Disordered" evidence="1">
    <location>
        <begin position="136"/>
        <end position="168"/>
    </location>
</feature>
<name>A0A1L7WCT2_9HELO</name>
<feature type="region of interest" description="Disordered" evidence="1">
    <location>
        <begin position="271"/>
        <end position="306"/>
    </location>
</feature>
<feature type="compositionally biased region" description="Acidic residues" evidence="1">
    <location>
        <begin position="141"/>
        <end position="160"/>
    </location>
</feature>
<accession>A0A1L7WCT2</accession>
<evidence type="ECO:0000313" key="3">
    <source>
        <dbReference type="Proteomes" id="UP000184330"/>
    </source>
</evidence>
<evidence type="ECO:0000256" key="1">
    <source>
        <dbReference type="SAM" id="MobiDB-lite"/>
    </source>
</evidence>
<dbReference type="OrthoDB" id="3515910at2759"/>
<dbReference type="AlphaFoldDB" id="A0A1L7WCT2"/>
<sequence length="600" mass="66658">MLPENLHLPEQLHCLLQVWTSITHVLVSNGCSAHLLKALSDIWTSGQVDQACIDVIRKPLSETSADASLRAIIDRFELSRSHTLTSRSFATNHRKYSDTSTLDPGRLWDTNLSAGRDVSQPANEFYKAVSLPSVKDKADTVTDDVTDDETDDEETDDSDVDNAFGVSPRLVSESASLSQYRSRSPAQPLADALATEEPTLTCHSWPVVESTAVADVVPLQNPWSREGFPTPRSSTPLNPVSSDPPVTPAIQAFAAGLDNSILIPGHGCDTHREASPLTKPPRIHTQKQQAVPPRESVSETGGSAIPSDILPQIQRIAGPDRISPLWHYLRAQRTSLSATGADQKPTTAEPTDTAEDRIGRLLSRSQMQYEAASDDDGYFPELHRRLYLANIYSLYNQETMTRRQNPRQRKRKRKRQTANGGRKAANRSLKDIFVDFLLPQLQREGGTRQNAKKRFENWMALGRICAKLAEHFGEAILLLLPPDLSNETLRALTVRQEDALIAYLYQLKPSLKSDIQNLTTLLSQVVKYQRLPDKKLKLEMWSEDEIGSHASGSLNELFEYSDEVDYRSFLTDEALSPPSSPGTAASRRFLTDCEPAGDDL</sequence>